<dbReference type="SUPFAM" id="SSF53187">
    <property type="entry name" value="Zn-dependent exopeptidases"/>
    <property type="match status" value="1"/>
</dbReference>
<feature type="transmembrane region" description="Helical" evidence="1">
    <location>
        <begin position="318"/>
        <end position="339"/>
    </location>
</feature>
<keyword evidence="1" id="KW-0472">Membrane</keyword>
<comment type="caution">
    <text evidence="3">The sequence shown here is derived from an EMBL/GenBank/DDBJ whole genome shotgun (WGS) entry which is preliminary data.</text>
</comment>
<evidence type="ECO:0000313" key="3">
    <source>
        <dbReference type="EMBL" id="KKK59359.1"/>
    </source>
</evidence>
<dbReference type="EMBL" id="LAZR01063518">
    <property type="protein sequence ID" value="KKK59359.1"/>
    <property type="molecule type" value="Genomic_DNA"/>
</dbReference>
<feature type="domain" description="Peptidase M28" evidence="2">
    <location>
        <begin position="97"/>
        <end position="198"/>
    </location>
</feature>
<proteinExistence type="predicted"/>
<evidence type="ECO:0000256" key="1">
    <source>
        <dbReference type="SAM" id="Phobius"/>
    </source>
</evidence>
<accession>A0A0F8YZ80</accession>
<protein>
    <recommendedName>
        <fullName evidence="2">Peptidase M28 domain-containing protein</fullName>
    </recommendedName>
</protein>
<feature type="non-terminal residue" evidence="3">
    <location>
        <position position="358"/>
    </location>
</feature>
<feature type="non-terminal residue" evidence="3">
    <location>
        <position position="1"/>
    </location>
</feature>
<dbReference type="AlphaFoldDB" id="A0A0F8YZ80"/>
<sequence length="358" mass="38495">YRTALLPALLVVVVVMFSLDEHPAALVPALAPEAFSEQGADTTARELIDRFPDRRPGSDDDEAAAELVRGRFESLGFETSRDRFEAPVKGEDVTMTNVQGTLRGPSDRQVVLLAHRDAGRSPGAASASGTGVLLEFAAALEGLRHRKTFVFVSTDGGTADAAGARRFAQRYPEKEKIDAALVLDDIGAANSRRPYLVPWSTDSRRGSLQFLRTADAAVRREAGSGAGMESWVGQFIHQAWPVALREQGPLVREGLDAVTLTAHGGLPRGSSGDLPGRISRLRLREFGKAAFATALAVDASAGVEASPRRYITVGRQVIPGWAISLLSLALLLPVAVASVDGFARARRRGLPVERWIRW</sequence>
<keyword evidence="1" id="KW-0812">Transmembrane</keyword>
<name>A0A0F8YZ80_9ZZZZ</name>
<dbReference type="Gene3D" id="3.40.630.10">
    <property type="entry name" value="Zn peptidases"/>
    <property type="match status" value="1"/>
</dbReference>
<evidence type="ECO:0000259" key="2">
    <source>
        <dbReference type="Pfam" id="PF04389"/>
    </source>
</evidence>
<organism evidence="3">
    <name type="scientific">marine sediment metagenome</name>
    <dbReference type="NCBI Taxonomy" id="412755"/>
    <lineage>
        <taxon>unclassified sequences</taxon>
        <taxon>metagenomes</taxon>
        <taxon>ecological metagenomes</taxon>
    </lineage>
</organism>
<dbReference type="Pfam" id="PF04389">
    <property type="entry name" value="Peptidase_M28"/>
    <property type="match status" value="1"/>
</dbReference>
<keyword evidence="1" id="KW-1133">Transmembrane helix</keyword>
<dbReference type="InterPro" id="IPR007484">
    <property type="entry name" value="Peptidase_M28"/>
</dbReference>
<reference evidence="3" key="1">
    <citation type="journal article" date="2015" name="Nature">
        <title>Complex archaea that bridge the gap between prokaryotes and eukaryotes.</title>
        <authorList>
            <person name="Spang A."/>
            <person name="Saw J.H."/>
            <person name="Jorgensen S.L."/>
            <person name="Zaremba-Niedzwiedzka K."/>
            <person name="Martijn J."/>
            <person name="Lind A.E."/>
            <person name="van Eijk R."/>
            <person name="Schleper C."/>
            <person name="Guy L."/>
            <person name="Ettema T.J."/>
        </authorList>
    </citation>
    <scope>NUCLEOTIDE SEQUENCE</scope>
</reference>
<gene>
    <name evidence="3" type="ORF">LCGC14_3035180</name>
</gene>